<dbReference type="AlphaFoldDB" id="A0A1R0GQ65"/>
<accession>A0A1R0GQ65</accession>
<reference evidence="1 2" key="1">
    <citation type="journal article" date="2016" name="Mol. Biol. Evol.">
        <title>Genome-Wide Survey of Gut Fungi (Harpellales) Reveals the First Horizontally Transferred Ubiquitin Gene from a Mosquito Host.</title>
        <authorList>
            <person name="Wang Y."/>
            <person name="White M.M."/>
            <person name="Kvist S."/>
            <person name="Moncalvo J.M."/>
        </authorList>
    </citation>
    <scope>NUCLEOTIDE SEQUENCE [LARGE SCALE GENOMIC DNA]</scope>
    <source>
        <strain evidence="1 2">ALG-7-W6</strain>
    </source>
</reference>
<gene>
    <name evidence="1" type="ORF">AYI68_g6905</name>
</gene>
<dbReference type="EMBL" id="LSSL01005100">
    <property type="protein sequence ID" value="OLY79035.1"/>
    <property type="molecule type" value="Genomic_DNA"/>
</dbReference>
<comment type="caution">
    <text evidence="1">The sequence shown here is derived from an EMBL/GenBank/DDBJ whole genome shotgun (WGS) entry which is preliminary data.</text>
</comment>
<dbReference type="Proteomes" id="UP000187455">
    <property type="component" value="Unassembled WGS sequence"/>
</dbReference>
<organism evidence="1 2">
    <name type="scientific">Smittium mucronatum</name>
    <dbReference type="NCBI Taxonomy" id="133383"/>
    <lineage>
        <taxon>Eukaryota</taxon>
        <taxon>Fungi</taxon>
        <taxon>Fungi incertae sedis</taxon>
        <taxon>Zoopagomycota</taxon>
        <taxon>Kickxellomycotina</taxon>
        <taxon>Harpellomycetes</taxon>
        <taxon>Harpellales</taxon>
        <taxon>Legeriomycetaceae</taxon>
        <taxon>Smittium</taxon>
    </lineage>
</organism>
<protein>
    <submittedName>
        <fullName evidence="1">Uncharacterized protein</fullName>
    </submittedName>
</protein>
<name>A0A1R0GQ65_9FUNG</name>
<keyword evidence="2" id="KW-1185">Reference proteome</keyword>
<dbReference type="OrthoDB" id="5596291at2759"/>
<sequence length="132" mass="15012">MKIYGLEFNLQDVVQDRIRTIKKDLTIFRHSGVENNIRSKNINKIRYDKDISVKGFELDEKVLLKARKLVGKLEAPWKGPYKIIHKYAKGSYLISDDKGNRDIVNGDRLKDFDGGGVVASGSEMQGIRFGLV</sequence>
<evidence type="ECO:0000313" key="2">
    <source>
        <dbReference type="Proteomes" id="UP000187455"/>
    </source>
</evidence>
<proteinExistence type="predicted"/>
<evidence type="ECO:0000313" key="1">
    <source>
        <dbReference type="EMBL" id="OLY79035.1"/>
    </source>
</evidence>